<evidence type="ECO:0000256" key="1">
    <source>
        <dbReference type="ARBA" id="ARBA00009009"/>
    </source>
</evidence>
<dbReference type="EMBL" id="JAPEUY010000005">
    <property type="protein sequence ID" value="KAJ4372900.1"/>
    <property type="molecule type" value="Genomic_DNA"/>
</dbReference>
<name>A0A9W9CP19_9PLEO</name>
<dbReference type="PANTHER" id="PTHR43283:SF17">
    <property type="entry name" value="(LOVD), PUTATIVE (AFU_ORTHOLOGUE AFUA_5G00920)-RELATED"/>
    <property type="match status" value="1"/>
</dbReference>
<proteinExistence type="inferred from homology"/>
<dbReference type="Proteomes" id="UP001140560">
    <property type="component" value="Unassembled WGS sequence"/>
</dbReference>
<comment type="caution">
    <text evidence="4">The sequence shown here is derived from an EMBL/GenBank/DDBJ whole genome shotgun (WGS) entry which is preliminary data.</text>
</comment>
<keyword evidence="2" id="KW-0378">Hydrolase</keyword>
<gene>
    <name evidence="4" type="ORF">N0V83_003191</name>
</gene>
<evidence type="ECO:0000313" key="4">
    <source>
        <dbReference type="EMBL" id="KAJ4372900.1"/>
    </source>
</evidence>
<evidence type="ECO:0000256" key="2">
    <source>
        <dbReference type="ARBA" id="ARBA00022801"/>
    </source>
</evidence>
<keyword evidence="5" id="KW-1185">Reference proteome</keyword>
<accession>A0A9W9CP19</accession>
<reference evidence="4" key="1">
    <citation type="submission" date="2022-10" db="EMBL/GenBank/DDBJ databases">
        <title>Tapping the CABI collections for fungal endophytes: first genome assemblies for Collariella, Neodidymelliopsis, Ascochyta clinopodiicola, Didymella pomorum, Didymosphaeria variabile, Neocosmospora piperis and Neocucurbitaria cava.</title>
        <authorList>
            <person name="Hill R."/>
        </authorList>
    </citation>
    <scope>NUCLEOTIDE SEQUENCE</scope>
    <source>
        <strain evidence="4">IMI 356814</strain>
    </source>
</reference>
<dbReference type="OrthoDB" id="428260at2759"/>
<evidence type="ECO:0000313" key="5">
    <source>
        <dbReference type="Proteomes" id="UP001140560"/>
    </source>
</evidence>
<evidence type="ECO:0000259" key="3">
    <source>
        <dbReference type="Pfam" id="PF00144"/>
    </source>
</evidence>
<dbReference type="SUPFAM" id="SSF56601">
    <property type="entry name" value="beta-lactamase/transpeptidase-like"/>
    <property type="match status" value="1"/>
</dbReference>
<dbReference type="Pfam" id="PF00144">
    <property type="entry name" value="Beta-lactamase"/>
    <property type="match status" value="1"/>
</dbReference>
<sequence>MSVSAFEDAIKRAVTADSGRLLAGVTLAAAGSRGRDEPSEPRDYLAAYGTLQPDPASPTVSNATVMWLASCSKLVTAIATLQCVERGLFTLDDPEDADRLLPEWRNPEILTGWTDDDSPILQPAKEKITLRKLLTHTSGVAYDFMHPTLLRWRQSRGEGPLSMQAPITEGFATPLVFEPGSGFAYGGGLDLAGLMVARSNGCTLEVYMRRNVFDVLGMDDTSFYLEHNDIRKRLMPMTCRATPDGPLVDGYGSYVALDATVSPRDEYGGAGLYGTAQDYLKLLKSVLRNDGQLLKSESIEQLFKPCLSHATQASLHQTLSDAMAASIMIPGEPLVGTHGAGEWSHALGGIVALQDSDQGLKAGCMRWGGAPNLKWWMDKKGGTCGMFATQLFPPGEGKHAFLGKLYEKAMAAQLGNIGA</sequence>
<dbReference type="InterPro" id="IPR012338">
    <property type="entry name" value="Beta-lactam/transpept-like"/>
</dbReference>
<organism evidence="4 5">
    <name type="scientific">Neocucurbitaria cava</name>
    <dbReference type="NCBI Taxonomy" id="798079"/>
    <lineage>
        <taxon>Eukaryota</taxon>
        <taxon>Fungi</taxon>
        <taxon>Dikarya</taxon>
        <taxon>Ascomycota</taxon>
        <taxon>Pezizomycotina</taxon>
        <taxon>Dothideomycetes</taxon>
        <taxon>Pleosporomycetidae</taxon>
        <taxon>Pleosporales</taxon>
        <taxon>Pleosporineae</taxon>
        <taxon>Cucurbitariaceae</taxon>
        <taxon>Neocucurbitaria</taxon>
    </lineage>
</organism>
<protein>
    <recommendedName>
        <fullName evidence="3">Beta-lactamase-related domain-containing protein</fullName>
    </recommendedName>
</protein>
<dbReference type="AlphaFoldDB" id="A0A9W9CP19"/>
<dbReference type="Gene3D" id="3.40.710.10">
    <property type="entry name" value="DD-peptidase/beta-lactamase superfamily"/>
    <property type="match status" value="1"/>
</dbReference>
<dbReference type="PANTHER" id="PTHR43283">
    <property type="entry name" value="BETA-LACTAMASE-RELATED"/>
    <property type="match status" value="1"/>
</dbReference>
<dbReference type="GO" id="GO:0016787">
    <property type="term" value="F:hydrolase activity"/>
    <property type="evidence" value="ECO:0007669"/>
    <property type="project" value="UniProtKB-KW"/>
</dbReference>
<comment type="similarity">
    <text evidence="1">Belongs to the class-A beta-lactamase family.</text>
</comment>
<feature type="domain" description="Beta-lactamase-related" evidence="3">
    <location>
        <begin position="59"/>
        <end position="394"/>
    </location>
</feature>
<dbReference type="InterPro" id="IPR050789">
    <property type="entry name" value="Diverse_Enzym_Activities"/>
</dbReference>
<dbReference type="InterPro" id="IPR001466">
    <property type="entry name" value="Beta-lactam-related"/>
</dbReference>